<dbReference type="InterPro" id="IPR039425">
    <property type="entry name" value="RNA_pol_sigma-70-like"/>
</dbReference>
<evidence type="ECO:0000256" key="1">
    <source>
        <dbReference type="ARBA" id="ARBA00023015"/>
    </source>
</evidence>
<reference evidence="7" key="1">
    <citation type="submission" date="2021-07" db="EMBL/GenBank/DDBJ databases">
        <title>Characterization of violacein-producing bacteria and related species.</title>
        <authorList>
            <person name="Wilson H.S."/>
            <person name="De Leon M.E."/>
        </authorList>
    </citation>
    <scope>NUCLEOTIDE SEQUENCE</scope>
    <source>
        <strain evidence="7">HSC-15S17</strain>
    </source>
</reference>
<proteinExistence type="predicted"/>
<organism evidence="7 9">
    <name type="scientific">Duganella violaceipulchra</name>
    <dbReference type="NCBI Taxonomy" id="2849652"/>
    <lineage>
        <taxon>Bacteria</taxon>
        <taxon>Pseudomonadati</taxon>
        <taxon>Pseudomonadota</taxon>
        <taxon>Betaproteobacteria</taxon>
        <taxon>Burkholderiales</taxon>
        <taxon>Oxalobacteraceae</taxon>
        <taxon>Telluria group</taxon>
        <taxon>Duganella</taxon>
    </lineage>
</organism>
<evidence type="ECO:0000313" key="8">
    <source>
        <dbReference type="EMBL" id="MCP2010695.1"/>
    </source>
</evidence>
<keyword evidence="3" id="KW-0238">DNA-binding</keyword>
<dbReference type="Pfam" id="PF08281">
    <property type="entry name" value="Sigma70_r4_2"/>
    <property type="match status" value="1"/>
</dbReference>
<dbReference type="Proteomes" id="UP001162889">
    <property type="component" value="Unassembled WGS sequence"/>
</dbReference>
<evidence type="ECO:0000259" key="6">
    <source>
        <dbReference type="Pfam" id="PF08281"/>
    </source>
</evidence>
<dbReference type="NCBIfam" id="TIGR02937">
    <property type="entry name" value="sigma70-ECF"/>
    <property type="match status" value="1"/>
</dbReference>
<dbReference type="InterPro" id="IPR007627">
    <property type="entry name" value="RNA_pol_sigma70_r2"/>
</dbReference>
<reference evidence="8" key="2">
    <citation type="submission" date="2022-03" db="EMBL/GenBank/DDBJ databases">
        <title>Genome Encyclopedia of Bacteria and Archaea VI: Functional Genomics of Type Strains.</title>
        <authorList>
            <person name="Whitman W."/>
        </authorList>
    </citation>
    <scope>NUCLEOTIDE SEQUENCE</scope>
    <source>
        <strain evidence="8">HSC-15S17</strain>
    </source>
</reference>
<evidence type="ECO:0000313" key="10">
    <source>
        <dbReference type="Proteomes" id="UP001162889"/>
    </source>
</evidence>
<comment type="caution">
    <text evidence="7">The sequence shown here is derived from an EMBL/GenBank/DDBJ whole genome shotgun (WGS) entry which is preliminary data.</text>
</comment>
<keyword evidence="4" id="KW-0804">Transcription</keyword>
<evidence type="ECO:0000313" key="9">
    <source>
        <dbReference type="Proteomes" id="UP001155901"/>
    </source>
</evidence>
<dbReference type="Pfam" id="PF04542">
    <property type="entry name" value="Sigma70_r2"/>
    <property type="match status" value="1"/>
</dbReference>
<dbReference type="PANTHER" id="PTHR43133">
    <property type="entry name" value="RNA POLYMERASE ECF-TYPE SIGMA FACTO"/>
    <property type="match status" value="1"/>
</dbReference>
<dbReference type="InterPro" id="IPR013249">
    <property type="entry name" value="RNA_pol_sigma70_r4_t2"/>
</dbReference>
<dbReference type="InterPro" id="IPR014284">
    <property type="entry name" value="RNA_pol_sigma-70_dom"/>
</dbReference>
<dbReference type="AlphaFoldDB" id="A0AA41H606"/>
<dbReference type="GO" id="GO:0006352">
    <property type="term" value="P:DNA-templated transcription initiation"/>
    <property type="evidence" value="ECO:0007669"/>
    <property type="project" value="InterPro"/>
</dbReference>
<dbReference type="GO" id="GO:0016987">
    <property type="term" value="F:sigma factor activity"/>
    <property type="evidence" value="ECO:0007669"/>
    <property type="project" value="UniProtKB-KW"/>
</dbReference>
<dbReference type="RefSeq" id="WP_217943258.1">
    <property type="nucleotide sequence ID" value="NZ_JAHTGR010000008.1"/>
</dbReference>
<dbReference type="PANTHER" id="PTHR43133:SF8">
    <property type="entry name" value="RNA POLYMERASE SIGMA FACTOR HI_1459-RELATED"/>
    <property type="match status" value="1"/>
</dbReference>
<sequence>MDAELDSKQQQVMAYIRQIARMASSDSSRLRRFLWRYERTSDNQDDIIQDAILEALRCRHHYLALGSVQTWFYGVLANVARNHVARRVKQSLRTDSLDLWQDSVEHAAEAEQLLDSGEQGPEQEAEFRQLAARLFVAAKQLPPDLRTTLELVCLDGHSYHSAASMLLIPVGTVRSRINRARQLLRRKLDVPAS</sequence>
<keyword evidence="10" id="KW-1185">Reference proteome</keyword>
<feature type="domain" description="RNA polymerase sigma factor 70 region 4 type 2" evidence="6">
    <location>
        <begin position="139"/>
        <end position="184"/>
    </location>
</feature>
<accession>A0AA41H606</accession>
<evidence type="ECO:0000313" key="7">
    <source>
        <dbReference type="EMBL" id="MBV6322488.1"/>
    </source>
</evidence>
<evidence type="ECO:0000256" key="4">
    <source>
        <dbReference type="ARBA" id="ARBA00023163"/>
    </source>
</evidence>
<keyword evidence="1" id="KW-0805">Transcription regulation</keyword>
<keyword evidence="2" id="KW-0731">Sigma factor</keyword>
<evidence type="ECO:0000259" key="5">
    <source>
        <dbReference type="Pfam" id="PF04542"/>
    </source>
</evidence>
<protein>
    <submittedName>
        <fullName evidence="7 8">RNA polymerase sigma factor</fullName>
    </submittedName>
</protein>
<feature type="domain" description="RNA polymerase sigma-70 region 2" evidence="5">
    <location>
        <begin position="28"/>
        <end position="87"/>
    </location>
</feature>
<dbReference type="GO" id="GO:0003677">
    <property type="term" value="F:DNA binding"/>
    <property type="evidence" value="ECO:0007669"/>
    <property type="project" value="UniProtKB-KW"/>
</dbReference>
<dbReference type="Proteomes" id="UP001155901">
    <property type="component" value="Unassembled WGS sequence"/>
</dbReference>
<evidence type="ECO:0000256" key="3">
    <source>
        <dbReference type="ARBA" id="ARBA00023125"/>
    </source>
</evidence>
<name>A0AA41H606_9BURK</name>
<evidence type="ECO:0000256" key="2">
    <source>
        <dbReference type="ARBA" id="ARBA00023082"/>
    </source>
</evidence>
<dbReference type="EMBL" id="JAHTGR010000008">
    <property type="protein sequence ID" value="MBV6322488.1"/>
    <property type="molecule type" value="Genomic_DNA"/>
</dbReference>
<gene>
    <name evidence="7" type="ORF">KVP70_16220</name>
    <name evidence="8" type="ORF">L1274_004437</name>
</gene>
<dbReference type="EMBL" id="JALJZU010000009">
    <property type="protein sequence ID" value="MCP2010695.1"/>
    <property type="molecule type" value="Genomic_DNA"/>
</dbReference>